<dbReference type="Gene3D" id="3.40.50.2000">
    <property type="entry name" value="Glycogen Phosphorylase B"/>
    <property type="match status" value="2"/>
</dbReference>
<dbReference type="EMBL" id="JACGCM010001055">
    <property type="protein sequence ID" value="KAF6162307.1"/>
    <property type="molecule type" value="Genomic_DNA"/>
</dbReference>
<dbReference type="GO" id="GO:0080044">
    <property type="term" value="F:quercetin 7-O-glucosyltransferase activity"/>
    <property type="evidence" value="ECO:0007669"/>
    <property type="project" value="TreeGrafter"/>
</dbReference>
<accession>A0A7J7N597</accession>
<dbReference type="Proteomes" id="UP000541444">
    <property type="component" value="Unassembled WGS sequence"/>
</dbReference>
<protein>
    <recommendedName>
        <fullName evidence="5">Glycosyltransferase</fullName>
        <ecNumber evidence="5">2.4.1.-</ecNumber>
    </recommendedName>
</protein>
<evidence type="ECO:0000313" key="7">
    <source>
        <dbReference type="EMBL" id="KAF6162307.1"/>
    </source>
</evidence>
<dbReference type="CDD" id="cd03784">
    <property type="entry name" value="GT1_Gtf-like"/>
    <property type="match status" value="1"/>
</dbReference>
<dbReference type="EC" id="2.4.1.-" evidence="5"/>
<dbReference type="InterPro" id="IPR002213">
    <property type="entry name" value="UDP_glucos_trans"/>
</dbReference>
<evidence type="ECO:0000256" key="2">
    <source>
        <dbReference type="ARBA" id="ARBA00022676"/>
    </source>
</evidence>
<dbReference type="OrthoDB" id="5835829at2759"/>
<dbReference type="FunFam" id="3.40.50.2000:FF:000057">
    <property type="entry name" value="Glycosyltransferase"/>
    <property type="match status" value="1"/>
</dbReference>
<feature type="domain" description="Glycosyltransferase N-terminal" evidence="6">
    <location>
        <begin position="13"/>
        <end position="131"/>
    </location>
</feature>
<dbReference type="InterPro" id="IPR035595">
    <property type="entry name" value="UDP_glycos_trans_CS"/>
</dbReference>
<evidence type="ECO:0000256" key="3">
    <source>
        <dbReference type="ARBA" id="ARBA00022679"/>
    </source>
</evidence>
<evidence type="ECO:0000256" key="1">
    <source>
        <dbReference type="ARBA" id="ARBA00009995"/>
    </source>
</evidence>
<dbReference type="PROSITE" id="PS00375">
    <property type="entry name" value="UDPGT"/>
    <property type="match status" value="1"/>
</dbReference>
<dbReference type="PANTHER" id="PTHR11926:SF1375">
    <property type="entry name" value="GLYCOSYLTRANSFERASE"/>
    <property type="match status" value="1"/>
</dbReference>
<reference evidence="7 8" key="1">
    <citation type="journal article" date="2020" name="IScience">
        <title>Genome Sequencing of the Endangered Kingdonia uniflora (Circaeasteraceae, Ranunculales) Reveals Potential Mechanisms of Evolutionary Specialization.</title>
        <authorList>
            <person name="Sun Y."/>
            <person name="Deng T."/>
            <person name="Zhang A."/>
            <person name="Moore M.J."/>
            <person name="Landis J.B."/>
            <person name="Lin N."/>
            <person name="Zhang H."/>
            <person name="Zhang X."/>
            <person name="Huang J."/>
            <person name="Zhang X."/>
            <person name="Sun H."/>
            <person name="Wang H."/>
        </authorList>
    </citation>
    <scope>NUCLEOTIDE SEQUENCE [LARGE SCALE GENOMIC DNA]</scope>
    <source>
        <strain evidence="7">TB1705</strain>
        <tissue evidence="7">Leaf</tissue>
    </source>
</reference>
<dbReference type="Pfam" id="PF00201">
    <property type="entry name" value="UDPGT"/>
    <property type="match status" value="1"/>
</dbReference>
<dbReference type="Pfam" id="PF26168">
    <property type="entry name" value="Glyco_transf_N"/>
    <property type="match status" value="1"/>
</dbReference>
<gene>
    <name evidence="7" type="ORF">GIB67_008436</name>
</gene>
<proteinExistence type="inferred from homology"/>
<comment type="caution">
    <text evidence="7">The sequence shown here is derived from an EMBL/GenBank/DDBJ whole genome shotgun (WGS) entry which is preliminary data.</text>
</comment>
<evidence type="ECO:0000256" key="4">
    <source>
        <dbReference type="RuleBase" id="RU003718"/>
    </source>
</evidence>
<keyword evidence="8" id="KW-1185">Reference proteome</keyword>
<comment type="similarity">
    <text evidence="1 4">Belongs to the UDP-glycosyltransferase family.</text>
</comment>
<sequence length="468" mass="52456">MEKKSERKWIAHVLVLPFPVQGHINPMLQFSKRLVSKGLKVTIAISHFITKTSQFDFEDDSLGSLTFESFSDGCDQGGIYEPESFKIYLERFETIGSRSIAKLIEKLDKLGDSVIKCLVYDSVIPWALDLAKGHDLKGASFFTQSCAVDVIYYNVHRGLLSAPVKESTVSLPGLPLLELQDLPSYVCDWVSDPVSLDLVLSQFSNIENADWLLFNTFHKLESEVVKWVAEVIRIKTIGPTVPSAYLDNRVAGDKNYGLNLFKSTGDTCINWLNTKDTGSVIYVSFGSVVILEENQMKEIALALKTTGHYFLWVVREKEERKLPTHFKDEISDKGLVVTWCPQLEVLAHRAIRCFVSHCGWNSTLEALSLGVPIVGLPRNSDQTTNAKFIESIWDVGVRAKKDEKGVVRRDEIEKCVREVMVGERAAKVKGNARKWRDLAKEAVDEGGSSDRNIDEFVATLVGNSCNRS</sequence>
<dbReference type="GO" id="GO:0080043">
    <property type="term" value="F:quercetin 3-O-glucosyltransferase activity"/>
    <property type="evidence" value="ECO:0007669"/>
    <property type="project" value="TreeGrafter"/>
</dbReference>
<evidence type="ECO:0000256" key="5">
    <source>
        <dbReference type="RuleBase" id="RU362057"/>
    </source>
</evidence>
<organism evidence="7 8">
    <name type="scientific">Kingdonia uniflora</name>
    <dbReference type="NCBI Taxonomy" id="39325"/>
    <lineage>
        <taxon>Eukaryota</taxon>
        <taxon>Viridiplantae</taxon>
        <taxon>Streptophyta</taxon>
        <taxon>Embryophyta</taxon>
        <taxon>Tracheophyta</taxon>
        <taxon>Spermatophyta</taxon>
        <taxon>Magnoliopsida</taxon>
        <taxon>Ranunculales</taxon>
        <taxon>Circaeasteraceae</taxon>
        <taxon>Kingdonia</taxon>
    </lineage>
</organism>
<keyword evidence="3 4" id="KW-0808">Transferase</keyword>
<keyword evidence="2 4" id="KW-0328">Glycosyltransferase</keyword>
<dbReference type="InterPro" id="IPR058980">
    <property type="entry name" value="Glyco_transf_N"/>
</dbReference>
<dbReference type="SUPFAM" id="SSF53756">
    <property type="entry name" value="UDP-Glycosyltransferase/glycogen phosphorylase"/>
    <property type="match status" value="1"/>
</dbReference>
<name>A0A7J7N597_9MAGN</name>
<dbReference type="AlphaFoldDB" id="A0A7J7N597"/>
<evidence type="ECO:0000259" key="6">
    <source>
        <dbReference type="Pfam" id="PF26168"/>
    </source>
</evidence>
<dbReference type="PANTHER" id="PTHR11926">
    <property type="entry name" value="GLUCOSYL/GLUCURONOSYL TRANSFERASES"/>
    <property type="match status" value="1"/>
</dbReference>
<evidence type="ECO:0000313" key="8">
    <source>
        <dbReference type="Proteomes" id="UP000541444"/>
    </source>
</evidence>
<dbReference type="FunFam" id="3.40.50.2000:FF:000019">
    <property type="entry name" value="Glycosyltransferase"/>
    <property type="match status" value="1"/>
</dbReference>